<gene>
    <name evidence="1" type="ORF">DPC56_07830</name>
</gene>
<dbReference type="Proteomes" id="UP000249782">
    <property type="component" value="Unassembled WGS sequence"/>
</dbReference>
<reference evidence="1 2" key="1">
    <citation type="submission" date="2018-06" db="EMBL/GenBank/DDBJ databases">
        <title>Draft genome sequence of hyperthermophilic methanogen Methanothermobacter tenebrarum sp. MCM-B 1447.</title>
        <authorList>
            <person name="Pore S.D."/>
            <person name="Dagar S."/>
            <person name="Dhakephalkar P.K."/>
        </authorList>
    </citation>
    <scope>NUCLEOTIDE SEQUENCE [LARGE SCALE GENOMIC DNA]</scope>
    <source>
        <strain evidence="1 2">MCM B 1447</strain>
    </source>
</reference>
<evidence type="ECO:0000313" key="1">
    <source>
        <dbReference type="EMBL" id="RAO78483.1"/>
    </source>
</evidence>
<dbReference type="EMBL" id="QLOE01000014">
    <property type="protein sequence ID" value="RAO78483.1"/>
    <property type="molecule type" value="Genomic_DNA"/>
</dbReference>
<organism evidence="1 2">
    <name type="scientific">Methanothermobacter tenebrarum</name>
    <dbReference type="NCBI Taxonomy" id="680118"/>
    <lineage>
        <taxon>Archaea</taxon>
        <taxon>Methanobacteriati</taxon>
        <taxon>Methanobacteriota</taxon>
        <taxon>Methanomada group</taxon>
        <taxon>Methanobacteria</taxon>
        <taxon>Methanobacteriales</taxon>
        <taxon>Methanobacteriaceae</taxon>
        <taxon>Methanothermobacter</taxon>
    </lineage>
</organism>
<evidence type="ECO:0000313" key="2">
    <source>
        <dbReference type="Proteomes" id="UP000249782"/>
    </source>
</evidence>
<evidence type="ECO:0008006" key="3">
    <source>
        <dbReference type="Google" id="ProtNLM"/>
    </source>
</evidence>
<keyword evidence="2" id="KW-1185">Reference proteome</keyword>
<name>A0A328PBK9_9EURY</name>
<protein>
    <recommendedName>
        <fullName evidence="3">PsbP C-terminal domain-containing protein</fullName>
    </recommendedName>
</protein>
<dbReference type="RefSeq" id="WP_112094522.1">
    <property type="nucleotide sequence ID" value="NZ_QLOE01000014.1"/>
</dbReference>
<sequence length="168" mass="18678">MKRLLPIFILAIVAFGFGCTGTQEKTFSGDGVTFSYPQSWENLSVSDLETYLPTSEFGSAEIITYLGNDTEEFAVVKLTASSTGYVRSPSEWLQEMKSSIQESRIISTEENVTVAGYNAAIIQYTIGTGYVTIAHLKVNENLGYQVYYWSSQSDQTTFKKIIKSLKIS</sequence>
<dbReference type="AlphaFoldDB" id="A0A328PBK9"/>
<proteinExistence type="predicted"/>
<accession>A0A328PBK9</accession>
<dbReference type="OrthoDB" id="70560at2157"/>
<dbReference type="PROSITE" id="PS51257">
    <property type="entry name" value="PROKAR_LIPOPROTEIN"/>
    <property type="match status" value="1"/>
</dbReference>
<comment type="caution">
    <text evidence="1">The sequence shown here is derived from an EMBL/GenBank/DDBJ whole genome shotgun (WGS) entry which is preliminary data.</text>
</comment>